<feature type="binding site" evidence="6">
    <location>
        <position position="317"/>
    </location>
    <ligand>
        <name>Na(+)</name>
        <dbReference type="ChEBI" id="CHEBI:29101"/>
        <label>1</label>
    </ligand>
</feature>
<evidence type="ECO:0000256" key="6">
    <source>
        <dbReference type="PIRSR" id="PIRSR600175-1"/>
    </source>
</evidence>
<dbReference type="GO" id="GO:0015179">
    <property type="term" value="F:L-amino acid transmembrane transporter activity"/>
    <property type="evidence" value="ECO:0007669"/>
    <property type="project" value="TreeGrafter"/>
</dbReference>
<evidence type="ECO:0000313" key="10">
    <source>
        <dbReference type="EMBL" id="AKN21439.1"/>
    </source>
</evidence>
<keyword evidence="6" id="KW-0479">Metal-binding</keyword>
<keyword evidence="3 9" id="KW-0812">Transmembrane</keyword>
<dbReference type="SUPFAM" id="SSF161070">
    <property type="entry name" value="SNF-like"/>
    <property type="match status" value="1"/>
</dbReference>
<feature type="transmembrane region" description="Helical" evidence="9">
    <location>
        <begin position="232"/>
        <end position="251"/>
    </location>
</feature>
<evidence type="ECO:0000256" key="1">
    <source>
        <dbReference type="ARBA" id="ARBA00004141"/>
    </source>
</evidence>
<feature type="transmembrane region" description="Helical" evidence="9">
    <location>
        <begin position="445"/>
        <end position="466"/>
    </location>
</feature>
<dbReference type="InterPro" id="IPR000175">
    <property type="entry name" value="Na/ntran_symport"/>
</dbReference>
<dbReference type="PANTHER" id="PTHR11616:SF295">
    <property type="entry name" value="SODIUM: NEUROTRANSMITTER SYMPORTER FAMILY"/>
    <property type="match status" value="1"/>
</dbReference>
<evidence type="ECO:0000256" key="4">
    <source>
        <dbReference type="ARBA" id="ARBA00022989"/>
    </source>
</evidence>
<feature type="binding site" evidence="6">
    <location>
        <position position="349"/>
    </location>
    <ligand>
        <name>Na(+)</name>
        <dbReference type="ChEBI" id="CHEBI:29101"/>
        <label>1</label>
    </ligand>
</feature>
<feature type="region of interest" description="Disordered" evidence="8">
    <location>
        <begin position="664"/>
        <end position="693"/>
    </location>
</feature>
<evidence type="ECO:0000256" key="5">
    <source>
        <dbReference type="ARBA" id="ARBA00023136"/>
    </source>
</evidence>
<feature type="binding site" evidence="6">
    <location>
        <position position="419"/>
    </location>
    <ligand>
        <name>Na(+)</name>
        <dbReference type="ChEBI" id="CHEBI:29101"/>
        <label>1</label>
    </ligand>
</feature>
<dbReference type="GO" id="GO:0005283">
    <property type="term" value="F:amino acid:sodium symporter activity"/>
    <property type="evidence" value="ECO:0007669"/>
    <property type="project" value="TreeGrafter"/>
</dbReference>
<evidence type="ECO:0000256" key="3">
    <source>
        <dbReference type="ARBA" id="ARBA00022692"/>
    </source>
</evidence>
<feature type="binding site" evidence="6">
    <location>
        <position position="72"/>
    </location>
    <ligand>
        <name>Na(+)</name>
        <dbReference type="ChEBI" id="CHEBI:29101"/>
        <label>1</label>
    </ligand>
</feature>
<keyword evidence="7" id="KW-1015">Disulfide bond</keyword>
<feature type="transmembrane region" description="Helical" evidence="9">
    <location>
        <begin position="96"/>
        <end position="117"/>
    </location>
</feature>
<feature type="transmembrane region" description="Helical" evidence="9">
    <location>
        <begin position="138"/>
        <end position="165"/>
    </location>
</feature>
<dbReference type="AlphaFoldDB" id="A0A0H3YIZ6"/>
<feature type="transmembrane region" description="Helical" evidence="9">
    <location>
        <begin position="340"/>
        <end position="368"/>
    </location>
</feature>
<evidence type="ECO:0000256" key="9">
    <source>
        <dbReference type="SAM" id="Phobius"/>
    </source>
</evidence>
<dbReference type="GO" id="GO:0046872">
    <property type="term" value="F:metal ion binding"/>
    <property type="evidence" value="ECO:0007669"/>
    <property type="project" value="UniProtKB-KW"/>
</dbReference>
<dbReference type="InterPro" id="IPR037272">
    <property type="entry name" value="SNS_sf"/>
</dbReference>
<evidence type="ECO:0000256" key="8">
    <source>
        <dbReference type="SAM" id="MobiDB-lite"/>
    </source>
</evidence>
<keyword evidence="6" id="KW-0915">Sodium</keyword>
<feature type="binding site" evidence="6">
    <location>
        <position position="79"/>
    </location>
    <ligand>
        <name>Na(+)</name>
        <dbReference type="ChEBI" id="CHEBI:29101"/>
        <label>1</label>
    </ligand>
</feature>
<dbReference type="PROSITE" id="PS50267">
    <property type="entry name" value="NA_NEUROTRAN_SYMP_3"/>
    <property type="match status" value="1"/>
</dbReference>
<evidence type="ECO:0000256" key="7">
    <source>
        <dbReference type="PIRSR" id="PIRSR600175-2"/>
    </source>
</evidence>
<comment type="subcellular location">
    <subcellularLocation>
        <location evidence="1">Membrane</location>
        <topology evidence="1">Multi-pass membrane protein</topology>
    </subcellularLocation>
</comment>
<organism evidence="10">
    <name type="scientific">Schmidtea mediterranea</name>
    <name type="common">Freshwater planarian flatworm</name>
    <dbReference type="NCBI Taxonomy" id="79327"/>
    <lineage>
        <taxon>Eukaryota</taxon>
        <taxon>Metazoa</taxon>
        <taxon>Spiralia</taxon>
        <taxon>Lophotrochozoa</taxon>
        <taxon>Platyhelminthes</taxon>
        <taxon>Rhabditophora</taxon>
        <taxon>Seriata</taxon>
        <taxon>Tricladida</taxon>
        <taxon>Continenticola</taxon>
        <taxon>Geoplanoidea</taxon>
        <taxon>Dugesiidae</taxon>
        <taxon>Schmidtea</taxon>
    </lineage>
</organism>
<feature type="compositionally biased region" description="Acidic residues" evidence="8">
    <location>
        <begin position="682"/>
        <end position="693"/>
    </location>
</feature>
<keyword evidence="5 9" id="KW-0472">Membrane</keyword>
<feature type="transmembrane region" description="Helical" evidence="9">
    <location>
        <begin position="310"/>
        <end position="328"/>
    </location>
</feature>
<dbReference type="Pfam" id="PF00209">
    <property type="entry name" value="SNF"/>
    <property type="match status" value="1"/>
</dbReference>
<accession>A0A0H3YIZ6</accession>
<protein>
    <submittedName>
        <fullName evidence="10">Slc6a-19</fullName>
    </submittedName>
</protein>
<feature type="transmembrane region" description="Helical" evidence="9">
    <location>
        <begin position="478"/>
        <end position="501"/>
    </location>
</feature>
<proteinExistence type="evidence at transcript level"/>
<name>A0A0H3YIZ6_SCHMD</name>
<feature type="transmembrane region" description="Helical" evidence="9">
    <location>
        <begin position="66"/>
        <end position="84"/>
    </location>
</feature>
<keyword evidence="2" id="KW-0813">Transport</keyword>
<reference evidence="10" key="1">
    <citation type="journal article" date="2015" name="Elife">
        <title>Stem cells and fluid flow drive cyst formation in an invertebrate excretory organ.</title>
        <authorList>
            <person name="Thi-Kim Vu H."/>
            <person name="Rink J.C."/>
            <person name="McKinney S.A."/>
            <person name="McClain M."/>
            <person name="Lakshmanaperumal N."/>
            <person name="Alexander R."/>
            <person name="Sanchez Alvarado A."/>
        </authorList>
    </citation>
    <scope>NUCLEOTIDE SEQUENCE</scope>
</reference>
<dbReference type="PRINTS" id="PR00176">
    <property type="entry name" value="NANEUSMPORT"/>
</dbReference>
<dbReference type="EMBL" id="KT163489">
    <property type="protein sequence ID" value="AKN21439.1"/>
    <property type="molecule type" value="mRNA"/>
</dbReference>
<keyword evidence="4 9" id="KW-1133">Transmembrane helix</keyword>
<sequence length="693" mass="79822">MGESKKIAFKQSLSKLVSRDADHYFFGRNKVKPSKSLDYWTKHNALLMAEEVFYESRNAVSSKLDFIFSCIGYSLGLGNTWRFPISCLRSGGGSFLIVYVILTIVIGLPLLISELCISQFTSKGVAECWYFAPGFRGIGYSMVLTNLCTSICYTVILGWVLFYAISSLQFVIPFLSCSNPWNDVNCVLSGVETFNVSKHESSAEQFWFRFVSTRVSYDGKTIFHMQDGPYNLIWYTSSCMIISWTISAAICTKGAKIVQRWNFIASSVPYLIMFSIIGLSVRLPGSLQGLIMYFRPRFKYFFLKETWCRAVEQIFFSFGIGLGGMLTMGSHNKFNRNLKYYVFFIWLFNLGTALLSGLTMFLLVGFMIEKYSYSISELTEMAGNGFFFFVYPECFGSIKLPQIISCIYFAMIFIHGIDSMFIIIRTVITGFSEVFPIIEDTKYHLICFGLVMHVLCAIFSLIFVTKTGYEWFAVFEKYSLSFSLTVSAFFESFVIAYIYSCKNLSRDYNMMVGETFSWFWKFLFYLTPVILLSMICLSMTTYRKTTIGYGYHLTIVPMWADFIGMLILITILIPIPVYFLVRVRRKMRENKLTFKAALTNNLTPNLKWGPMKKRNWLLDNYYRSRLTPLKEESENYQKDGVDTTENIVVPSWFHQEDFQNCEDVEESSKSIQELGSKSIEENLPDTSDDIPEN</sequence>
<feature type="transmembrane region" description="Helical" evidence="9">
    <location>
        <begin position="522"/>
        <end position="542"/>
    </location>
</feature>
<dbReference type="GO" id="GO:0005886">
    <property type="term" value="C:plasma membrane"/>
    <property type="evidence" value="ECO:0007669"/>
    <property type="project" value="TreeGrafter"/>
</dbReference>
<feature type="transmembrane region" description="Helical" evidence="9">
    <location>
        <begin position="562"/>
        <end position="581"/>
    </location>
</feature>
<feature type="binding site" evidence="6">
    <location>
        <position position="418"/>
    </location>
    <ligand>
        <name>Na(+)</name>
        <dbReference type="ChEBI" id="CHEBI:29101"/>
        <label>1</label>
    </ligand>
</feature>
<dbReference type="PANTHER" id="PTHR11616">
    <property type="entry name" value="SODIUM/CHLORIDE DEPENDENT TRANSPORTER"/>
    <property type="match status" value="1"/>
</dbReference>
<feature type="transmembrane region" description="Helical" evidence="9">
    <location>
        <begin position="402"/>
        <end position="424"/>
    </location>
</feature>
<evidence type="ECO:0000256" key="2">
    <source>
        <dbReference type="ARBA" id="ARBA00022448"/>
    </source>
</evidence>
<feature type="disulfide bond" evidence="7">
    <location>
        <begin position="177"/>
        <end position="186"/>
    </location>
</feature>
<gene>
    <name evidence="10" type="primary">slc6a-19</name>
</gene>
<dbReference type="GO" id="GO:0089718">
    <property type="term" value="P:amino acid import across plasma membrane"/>
    <property type="evidence" value="ECO:0007669"/>
    <property type="project" value="TreeGrafter"/>
</dbReference>
<feature type="transmembrane region" description="Helical" evidence="9">
    <location>
        <begin position="263"/>
        <end position="283"/>
    </location>
</feature>